<evidence type="ECO:0000313" key="4">
    <source>
        <dbReference type="Proteomes" id="UP000000933"/>
    </source>
</evidence>
<dbReference type="HOGENOM" id="CLU_854982_0_0_10"/>
<evidence type="ECO:0000259" key="2">
    <source>
        <dbReference type="Pfam" id="PF01656"/>
    </source>
</evidence>
<dbReference type="Pfam" id="PF01656">
    <property type="entry name" value="CbiA"/>
    <property type="match status" value="1"/>
</dbReference>
<feature type="domain" description="CobQ/CobB/MinD/ParA nucleotide binding" evidence="2">
    <location>
        <begin position="120"/>
        <end position="265"/>
    </location>
</feature>
<dbReference type="PANTHER" id="PTHR13696:SF96">
    <property type="entry name" value="COBQ_COBB_MIND_PARA NUCLEOTIDE BINDING DOMAIN-CONTAINING PROTEIN"/>
    <property type="match status" value="1"/>
</dbReference>
<dbReference type="SUPFAM" id="SSF52540">
    <property type="entry name" value="P-loop containing nucleoside triphosphate hydrolases"/>
    <property type="match status" value="1"/>
</dbReference>
<gene>
    <name evidence="3" type="ordered locus">SRM_02245</name>
</gene>
<dbReference type="Proteomes" id="UP000000933">
    <property type="component" value="Chromosome"/>
</dbReference>
<reference evidence="4" key="2">
    <citation type="submission" date="2010-04" db="EMBL/GenBank/DDBJ databases">
        <title>Genome sequence of Salinibacter ruber M8.</title>
        <authorList>
            <consortium name="Genoscope"/>
        </authorList>
    </citation>
    <scope>NUCLEOTIDE SEQUENCE [LARGE SCALE GENOMIC DNA]</scope>
    <source>
        <strain evidence="4">M8</strain>
    </source>
</reference>
<name>D5HAW1_SALRM</name>
<dbReference type="CDD" id="cd02042">
    <property type="entry name" value="ParAB_family"/>
    <property type="match status" value="1"/>
</dbReference>
<dbReference type="InterPro" id="IPR027417">
    <property type="entry name" value="P-loop_NTPase"/>
</dbReference>
<dbReference type="InterPro" id="IPR002586">
    <property type="entry name" value="CobQ/CobB/MinD/ParA_Nub-bd_dom"/>
</dbReference>
<dbReference type="KEGG" id="srm:SRM_02245"/>
<evidence type="ECO:0000256" key="1">
    <source>
        <dbReference type="SAM" id="MobiDB-lite"/>
    </source>
</evidence>
<feature type="compositionally biased region" description="Basic and acidic residues" evidence="1">
    <location>
        <begin position="15"/>
        <end position="29"/>
    </location>
</feature>
<dbReference type="InterPro" id="IPR050678">
    <property type="entry name" value="DNA_Partitioning_ATPase"/>
</dbReference>
<feature type="compositionally biased region" description="Low complexity" evidence="1">
    <location>
        <begin position="37"/>
        <end position="47"/>
    </location>
</feature>
<evidence type="ECO:0000313" key="3">
    <source>
        <dbReference type="EMBL" id="CBH25166.1"/>
    </source>
</evidence>
<proteinExistence type="predicted"/>
<sequence>MDLLSCVVFDGPDGHRGEAVSGKGDEDHGGVGPADTGPSAASRQGAGRAACRRRTGGIERAYVTCRCCREKNALGKVLDAFQHVAREGMAVGPQLARNHTYAIIRLAPHMGMTTIGLVQRKDDVGTTTIATNLAVTLRNRGDSVLLVDAGPQGPQKGTVRDWSATGDSQTPETIGVDRPVVHEKLPSIEGFDVAIIDATGKLEEMTISAIKASDLTLVPVQPSTADPKKVGQVIDCIETHQALTEAPSNERRPAARFVISRATGSSRMGEQIQQIVSEAPFGRLDAGTSQRVAYARALGEGASVHETGDKEAQAEVKAITDEIEQILRADGQ</sequence>
<reference evidence="3 4" key="1">
    <citation type="journal article" date="2010" name="ISME J.">
        <title>Fine-scale evolution: genomic, phenotypic and ecological differentiation in two coexisting Salinibacter ruber strains.</title>
        <authorList>
            <person name="Pena A."/>
            <person name="Teeling H."/>
            <person name="Huerta-Cepas J."/>
            <person name="Santos F."/>
            <person name="Yarza P."/>
            <person name="Brito-Echeverria J."/>
            <person name="Lucio M."/>
            <person name="Schmitt-Kopplin P."/>
            <person name="Meseguer I."/>
            <person name="Schenowitz C."/>
            <person name="Dossat C."/>
            <person name="Barbe V."/>
            <person name="Dopazo J."/>
            <person name="Rossello-Mora R."/>
            <person name="Schuler M."/>
            <person name="Glockner F.O."/>
            <person name="Amann R."/>
            <person name="Gabaldon T."/>
            <person name="Anton J."/>
        </authorList>
    </citation>
    <scope>NUCLEOTIDE SEQUENCE [LARGE SCALE GENOMIC DNA]</scope>
    <source>
        <strain evidence="3 4">M8</strain>
    </source>
</reference>
<dbReference type="EMBL" id="FP565814">
    <property type="protein sequence ID" value="CBH25166.1"/>
    <property type="molecule type" value="Genomic_DNA"/>
</dbReference>
<dbReference type="Gene3D" id="3.40.50.300">
    <property type="entry name" value="P-loop containing nucleotide triphosphate hydrolases"/>
    <property type="match status" value="1"/>
</dbReference>
<protein>
    <submittedName>
        <fullName evidence="3">ATPases involved in chromosome partitioning</fullName>
    </submittedName>
</protein>
<feature type="region of interest" description="Disordered" evidence="1">
    <location>
        <begin position="146"/>
        <end position="174"/>
    </location>
</feature>
<feature type="region of interest" description="Disordered" evidence="1">
    <location>
        <begin position="15"/>
        <end position="47"/>
    </location>
</feature>
<dbReference type="AlphaFoldDB" id="D5HAW1"/>
<dbReference type="PANTHER" id="PTHR13696">
    <property type="entry name" value="P-LOOP CONTAINING NUCLEOSIDE TRIPHOSPHATE HYDROLASE"/>
    <property type="match status" value="1"/>
</dbReference>
<accession>D5HAW1</accession>
<organism evidence="3 4">
    <name type="scientific">Salinibacter ruber (strain M8)</name>
    <dbReference type="NCBI Taxonomy" id="761659"/>
    <lineage>
        <taxon>Bacteria</taxon>
        <taxon>Pseudomonadati</taxon>
        <taxon>Rhodothermota</taxon>
        <taxon>Rhodothermia</taxon>
        <taxon>Rhodothermales</taxon>
        <taxon>Salinibacteraceae</taxon>
        <taxon>Salinibacter</taxon>
    </lineage>
</organism>